<protein>
    <submittedName>
        <fullName evidence="2">Uncharacterized protein</fullName>
    </submittedName>
</protein>
<evidence type="ECO:0000313" key="2">
    <source>
        <dbReference type="EMBL" id="KAI9559445.1"/>
    </source>
</evidence>
<proteinExistence type="predicted"/>
<dbReference type="InterPro" id="IPR005312">
    <property type="entry name" value="DUF1759"/>
</dbReference>
<reference evidence="2 3" key="1">
    <citation type="submission" date="2022-05" db="EMBL/GenBank/DDBJ databases">
        <title>A multi-omics perspective on studying reproductive biology in Daphnia sinensis.</title>
        <authorList>
            <person name="Jia J."/>
        </authorList>
    </citation>
    <scope>NUCLEOTIDE SEQUENCE [LARGE SCALE GENOMIC DNA]</scope>
    <source>
        <strain evidence="2 3">WSL</strain>
    </source>
</reference>
<feature type="region of interest" description="Disordered" evidence="1">
    <location>
        <begin position="179"/>
        <end position="233"/>
    </location>
</feature>
<gene>
    <name evidence="2" type="ORF">GHT06_013435</name>
</gene>
<evidence type="ECO:0000313" key="3">
    <source>
        <dbReference type="Proteomes" id="UP000820818"/>
    </source>
</evidence>
<dbReference type="AlphaFoldDB" id="A0AAD5LCL1"/>
<name>A0AAD5LCL1_9CRUS</name>
<comment type="caution">
    <text evidence="2">The sequence shown here is derived from an EMBL/GenBank/DDBJ whole genome shotgun (WGS) entry which is preliminary data.</text>
</comment>
<dbReference type="Proteomes" id="UP000820818">
    <property type="component" value="Linkage Group LG4"/>
</dbReference>
<evidence type="ECO:0000256" key="1">
    <source>
        <dbReference type="SAM" id="MobiDB-lite"/>
    </source>
</evidence>
<feature type="region of interest" description="Disordered" evidence="1">
    <location>
        <begin position="1"/>
        <end position="46"/>
    </location>
</feature>
<accession>A0AAD5LCL1</accession>
<dbReference type="PANTHER" id="PTHR47331">
    <property type="entry name" value="PHD-TYPE DOMAIN-CONTAINING PROTEIN"/>
    <property type="match status" value="1"/>
</dbReference>
<organism evidence="2 3">
    <name type="scientific">Daphnia sinensis</name>
    <dbReference type="NCBI Taxonomy" id="1820382"/>
    <lineage>
        <taxon>Eukaryota</taxon>
        <taxon>Metazoa</taxon>
        <taxon>Ecdysozoa</taxon>
        <taxon>Arthropoda</taxon>
        <taxon>Crustacea</taxon>
        <taxon>Branchiopoda</taxon>
        <taxon>Diplostraca</taxon>
        <taxon>Cladocera</taxon>
        <taxon>Anomopoda</taxon>
        <taxon>Daphniidae</taxon>
        <taxon>Daphnia</taxon>
        <taxon>Daphnia similis group</taxon>
    </lineage>
</organism>
<sequence>MAPPRSRNGSITSMPDIGVPDHPNRRDSGVGSQSGSTESSHRVTLTPEERLRAIEVARVERDTLVVILERQCREIEEMVNNHANAKSLGLSARCPFLYNQRLWEAKKPVTDAYNYIIDHYLNDRRISPTSTCSRATRSQADEKSFFTVDEYRCEDPYPQTYNPVPRHSMDNIDIRCRFDTPRPVSPIGNPSAAKYNPRPLQSSGRGGPPPPPTTSFSSDDWINSRTPSPREASAGFSQNWLMNALPQVKITPFNGDPKEWPTFISSFRDMIHNVVPSDAQCHAFLKQLLTTEVCSYIAEYLDNPSTYYDALIQLKKRYGQPQVVARSHLMAFMNPPSIREDDSEALAKLNRTLHGAMHALRTGGYEQDLESGMTWNTSSPVYLRG</sequence>
<dbReference type="Pfam" id="PF03564">
    <property type="entry name" value="DUF1759"/>
    <property type="match status" value="1"/>
</dbReference>
<keyword evidence="3" id="KW-1185">Reference proteome</keyword>
<dbReference type="EMBL" id="WJBH02000004">
    <property type="protein sequence ID" value="KAI9559445.1"/>
    <property type="molecule type" value="Genomic_DNA"/>
</dbReference>